<gene>
    <name evidence="1" type="ORF">RJT34_25454</name>
</gene>
<proteinExistence type="predicted"/>
<name>A0AAN9IK08_CLITE</name>
<reference evidence="1 2" key="1">
    <citation type="submission" date="2024-01" db="EMBL/GenBank/DDBJ databases">
        <title>The genomes of 5 underutilized Papilionoideae crops provide insights into root nodulation and disease resistance.</title>
        <authorList>
            <person name="Yuan L."/>
        </authorList>
    </citation>
    <scope>NUCLEOTIDE SEQUENCE [LARGE SCALE GENOMIC DNA]</scope>
    <source>
        <strain evidence="1">LY-2023</strain>
        <tissue evidence="1">Leaf</tissue>
    </source>
</reference>
<sequence length="122" mass="13524">MSAPGIVSLEFTLKCFNRILATHLEFWFLLSNTLGQEGASSNPYPQTLTLTSTRNLPVLLPSGLFELLIATGFGVDRCFRASPFSRISYLLNCSFVFVSFAQHPPYANIDITCQKISLIDIS</sequence>
<dbReference type="AlphaFoldDB" id="A0AAN9IK08"/>
<protein>
    <submittedName>
        <fullName evidence="1">Uncharacterized protein</fullName>
    </submittedName>
</protein>
<dbReference type="EMBL" id="JAYKXN010000006">
    <property type="protein sequence ID" value="KAK7280390.1"/>
    <property type="molecule type" value="Genomic_DNA"/>
</dbReference>
<comment type="caution">
    <text evidence="1">The sequence shown here is derived from an EMBL/GenBank/DDBJ whole genome shotgun (WGS) entry which is preliminary data.</text>
</comment>
<keyword evidence="2" id="KW-1185">Reference proteome</keyword>
<evidence type="ECO:0000313" key="2">
    <source>
        <dbReference type="Proteomes" id="UP001359559"/>
    </source>
</evidence>
<evidence type="ECO:0000313" key="1">
    <source>
        <dbReference type="EMBL" id="KAK7280390.1"/>
    </source>
</evidence>
<dbReference type="Proteomes" id="UP001359559">
    <property type="component" value="Unassembled WGS sequence"/>
</dbReference>
<accession>A0AAN9IK08</accession>
<organism evidence="1 2">
    <name type="scientific">Clitoria ternatea</name>
    <name type="common">Butterfly pea</name>
    <dbReference type="NCBI Taxonomy" id="43366"/>
    <lineage>
        <taxon>Eukaryota</taxon>
        <taxon>Viridiplantae</taxon>
        <taxon>Streptophyta</taxon>
        <taxon>Embryophyta</taxon>
        <taxon>Tracheophyta</taxon>
        <taxon>Spermatophyta</taxon>
        <taxon>Magnoliopsida</taxon>
        <taxon>eudicotyledons</taxon>
        <taxon>Gunneridae</taxon>
        <taxon>Pentapetalae</taxon>
        <taxon>rosids</taxon>
        <taxon>fabids</taxon>
        <taxon>Fabales</taxon>
        <taxon>Fabaceae</taxon>
        <taxon>Papilionoideae</taxon>
        <taxon>50 kb inversion clade</taxon>
        <taxon>NPAAA clade</taxon>
        <taxon>indigoferoid/millettioid clade</taxon>
        <taxon>Phaseoleae</taxon>
        <taxon>Clitoria</taxon>
    </lineage>
</organism>